<dbReference type="EMBL" id="GIIL01007737">
    <property type="protein sequence ID" value="NOV51463.1"/>
    <property type="molecule type" value="Transcribed_RNA"/>
</dbReference>
<protein>
    <submittedName>
        <fullName evidence="2">Putative secreted protein</fullName>
    </submittedName>
</protein>
<dbReference type="AlphaFoldDB" id="A0A6M2DZF3"/>
<evidence type="ECO:0000313" key="2">
    <source>
        <dbReference type="EMBL" id="NOV51463.1"/>
    </source>
</evidence>
<reference evidence="2" key="1">
    <citation type="submission" date="2020-03" db="EMBL/GenBank/DDBJ databases">
        <title>Transcriptomic Profiling of the Digestive Tract of the Rat Flea, Xenopsylla cheopis, Following Blood Feeding and Infection with Yersinia pestis.</title>
        <authorList>
            <person name="Bland D.M."/>
            <person name="Martens C.A."/>
            <person name="Virtaneva K."/>
            <person name="Kanakabandi K."/>
            <person name="Long D."/>
            <person name="Rosenke R."/>
            <person name="Saturday G.A."/>
            <person name="Hoyt F.H."/>
            <person name="Bruno D.P."/>
            <person name="Ribeiro J.M.C."/>
            <person name="Hinnebusch J."/>
        </authorList>
    </citation>
    <scope>NUCLEOTIDE SEQUENCE</scope>
</reference>
<proteinExistence type="predicted"/>
<evidence type="ECO:0000256" key="1">
    <source>
        <dbReference type="SAM" id="Phobius"/>
    </source>
</evidence>
<dbReference type="Gene3D" id="1.20.5.100">
    <property type="entry name" value="Cytochrome c1, transmembrane anchor, C-terminal"/>
    <property type="match status" value="1"/>
</dbReference>
<keyword evidence="1" id="KW-0472">Membrane</keyword>
<keyword evidence="1" id="KW-1133">Transmembrane helix</keyword>
<keyword evidence="1" id="KW-0812">Transmembrane</keyword>
<name>A0A6M2DZF3_XENCH</name>
<accession>A0A6M2DZF3</accession>
<feature type="transmembrane region" description="Helical" evidence="1">
    <location>
        <begin position="6"/>
        <end position="22"/>
    </location>
</feature>
<sequence>MYIVIGTALSGLLIAIIFWLYIKRKDAKEVQLYNMKVEQDKLKLISAEENPLYRSPITKVDVEGLRQGNACVGCRASKISNRSSISPMTPTSTRFSISEDHEFQIKN</sequence>
<organism evidence="2">
    <name type="scientific">Xenopsylla cheopis</name>
    <name type="common">Oriental rat flea</name>
    <name type="synonym">Pulex cheopis</name>
    <dbReference type="NCBI Taxonomy" id="163159"/>
    <lineage>
        <taxon>Eukaryota</taxon>
        <taxon>Metazoa</taxon>
        <taxon>Ecdysozoa</taxon>
        <taxon>Arthropoda</taxon>
        <taxon>Hexapoda</taxon>
        <taxon>Insecta</taxon>
        <taxon>Pterygota</taxon>
        <taxon>Neoptera</taxon>
        <taxon>Endopterygota</taxon>
        <taxon>Siphonaptera</taxon>
        <taxon>Pulicidae</taxon>
        <taxon>Xenopsyllinae</taxon>
        <taxon>Xenopsylla</taxon>
    </lineage>
</organism>